<accession>A0A7C2NUA4</accession>
<protein>
    <submittedName>
        <fullName evidence="1">Uncharacterized protein</fullName>
    </submittedName>
</protein>
<gene>
    <name evidence="1" type="ORF">ENQ76_06000</name>
</gene>
<organism evidence="1">
    <name type="scientific">Schlesneria paludicola</name>
    <dbReference type="NCBI Taxonomy" id="360056"/>
    <lineage>
        <taxon>Bacteria</taxon>
        <taxon>Pseudomonadati</taxon>
        <taxon>Planctomycetota</taxon>
        <taxon>Planctomycetia</taxon>
        <taxon>Planctomycetales</taxon>
        <taxon>Planctomycetaceae</taxon>
        <taxon>Schlesneria</taxon>
    </lineage>
</organism>
<proteinExistence type="predicted"/>
<dbReference type="EMBL" id="DSOK01000175">
    <property type="protein sequence ID" value="HEN15008.1"/>
    <property type="molecule type" value="Genomic_DNA"/>
</dbReference>
<name>A0A7C2NUA4_9PLAN</name>
<dbReference type="AlphaFoldDB" id="A0A7C2NUA4"/>
<sequence length="80" mass="9010">MAGSSLSDGAAQLRAAIDLLERSWAATEASWDDLVRERFEVERLNPLRRQLSLVLDAIQQTGDVLSTARRHCRDADRDED</sequence>
<evidence type="ECO:0000313" key="1">
    <source>
        <dbReference type="EMBL" id="HEN15008.1"/>
    </source>
</evidence>
<reference evidence="1" key="1">
    <citation type="journal article" date="2020" name="mSystems">
        <title>Genome- and Community-Level Interaction Insights into Carbon Utilization and Element Cycling Functions of Hydrothermarchaeota in Hydrothermal Sediment.</title>
        <authorList>
            <person name="Zhou Z."/>
            <person name="Liu Y."/>
            <person name="Xu W."/>
            <person name="Pan J."/>
            <person name="Luo Z.H."/>
            <person name="Li M."/>
        </authorList>
    </citation>
    <scope>NUCLEOTIDE SEQUENCE [LARGE SCALE GENOMIC DNA]</scope>
    <source>
        <strain evidence="1">SpSt-339</strain>
    </source>
</reference>
<comment type="caution">
    <text evidence="1">The sequence shown here is derived from an EMBL/GenBank/DDBJ whole genome shotgun (WGS) entry which is preliminary data.</text>
</comment>